<protein>
    <recommendedName>
        <fullName evidence="3">Aspartic peptidase DDI1-type domain-containing protein</fullName>
    </recommendedName>
</protein>
<evidence type="ECO:0000313" key="1">
    <source>
        <dbReference type="EMBL" id="KAG0250028.1"/>
    </source>
</evidence>
<comment type="caution">
    <text evidence="1">The sequence shown here is derived from an EMBL/GenBank/DDBJ whole genome shotgun (WGS) entry which is preliminary data.</text>
</comment>
<dbReference type="SUPFAM" id="SSF50630">
    <property type="entry name" value="Acid proteases"/>
    <property type="match status" value="1"/>
</dbReference>
<sequence>MVDTGASRSFIGVSIVEKEKLSTNKVNGNIYLGHKKMHVARMGCTEDIHIECNGRSIMAPFEVFELQHDFVLGLAILPRLNISITGIEDGRDSAQRLPPPIPDEIPPILPLTTPEEELTNNYKREKVEFMLSIKDALAANGNVPHSSHCPLPEMKVSLEVPKGTVLYRRPRVFAEQQQHIFDEQVDKWIKDGVVTKAPA</sequence>
<dbReference type="InterPro" id="IPR021109">
    <property type="entry name" value="Peptidase_aspartic_dom_sf"/>
</dbReference>
<dbReference type="EMBL" id="JAAAIL010003562">
    <property type="protein sequence ID" value="KAG0250028.1"/>
    <property type="molecule type" value="Genomic_DNA"/>
</dbReference>
<name>A0AAD4H0Q1_9FUNG</name>
<dbReference type="Proteomes" id="UP001194580">
    <property type="component" value="Unassembled WGS sequence"/>
</dbReference>
<evidence type="ECO:0000313" key="2">
    <source>
        <dbReference type="Proteomes" id="UP001194580"/>
    </source>
</evidence>
<keyword evidence="2" id="KW-1185">Reference proteome</keyword>
<dbReference type="AlphaFoldDB" id="A0AAD4H0Q1"/>
<dbReference type="Pfam" id="PF08284">
    <property type="entry name" value="RVP_2"/>
    <property type="match status" value="1"/>
</dbReference>
<proteinExistence type="predicted"/>
<reference evidence="1" key="1">
    <citation type="journal article" date="2020" name="Fungal Divers.">
        <title>Resolving the Mortierellaceae phylogeny through synthesis of multi-gene phylogenetics and phylogenomics.</title>
        <authorList>
            <person name="Vandepol N."/>
            <person name="Liber J."/>
            <person name="Desiro A."/>
            <person name="Na H."/>
            <person name="Kennedy M."/>
            <person name="Barry K."/>
            <person name="Grigoriev I.V."/>
            <person name="Miller A.N."/>
            <person name="O'Donnell K."/>
            <person name="Stajich J.E."/>
            <person name="Bonito G."/>
        </authorList>
    </citation>
    <scope>NUCLEOTIDE SEQUENCE</scope>
    <source>
        <strain evidence="1">NRRL 28262</strain>
    </source>
</reference>
<accession>A0AAD4H0Q1</accession>
<dbReference type="Gene3D" id="2.40.70.10">
    <property type="entry name" value="Acid Proteases"/>
    <property type="match status" value="1"/>
</dbReference>
<evidence type="ECO:0008006" key="3">
    <source>
        <dbReference type="Google" id="ProtNLM"/>
    </source>
</evidence>
<gene>
    <name evidence="1" type="ORF">BGZ95_007336</name>
</gene>
<organism evidence="1 2">
    <name type="scientific">Linnemannia exigua</name>
    <dbReference type="NCBI Taxonomy" id="604196"/>
    <lineage>
        <taxon>Eukaryota</taxon>
        <taxon>Fungi</taxon>
        <taxon>Fungi incertae sedis</taxon>
        <taxon>Mucoromycota</taxon>
        <taxon>Mortierellomycotina</taxon>
        <taxon>Mortierellomycetes</taxon>
        <taxon>Mortierellales</taxon>
        <taxon>Mortierellaceae</taxon>
        <taxon>Linnemannia</taxon>
    </lineage>
</organism>
<feature type="non-terminal residue" evidence="1">
    <location>
        <position position="199"/>
    </location>
</feature>